<sequence>MNGMGVRGMQERVQALGGKMLINSNTSISGTQISIALPKM</sequence>
<dbReference type="Proteomes" id="UP000001857">
    <property type="component" value="Chromosome II"/>
</dbReference>
<dbReference type="InterPro" id="IPR036890">
    <property type="entry name" value="HATPase_C_sf"/>
</dbReference>
<organism evidence="1 2">
    <name type="scientific">Aliivibrio fischeri (strain MJ11)</name>
    <name type="common">Vibrio fischeri</name>
    <dbReference type="NCBI Taxonomy" id="388396"/>
    <lineage>
        <taxon>Bacteria</taxon>
        <taxon>Pseudomonadati</taxon>
        <taxon>Pseudomonadota</taxon>
        <taxon>Gammaproteobacteria</taxon>
        <taxon>Vibrionales</taxon>
        <taxon>Vibrionaceae</taxon>
        <taxon>Aliivibrio</taxon>
    </lineage>
</organism>
<gene>
    <name evidence="1" type="ordered locus">VFMJ11_A0064</name>
</gene>
<reference evidence="2" key="1">
    <citation type="submission" date="2008-08" db="EMBL/GenBank/DDBJ databases">
        <title>Complete sequence of Vibrio fischeri strain MJ11.</title>
        <authorList>
            <person name="Mandel M.J."/>
            <person name="Stabb E.V."/>
            <person name="Ruby E.G."/>
            <person name="Ferriera S."/>
            <person name="Johnson J."/>
            <person name="Kravitz S."/>
            <person name="Beeson K."/>
            <person name="Sutton G."/>
            <person name="Rogers Y.-H."/>
            <person name="Friedman R."/>
            <person name="Frazier M."/>
            <person name="Venter J.C."/>
        </authorList>
    </citation>
    <scope>NUCLEOTIDE SEQUENCE [LARGE SCALE GENOMIC DNA]</scope>
    <source>
        <strain evidence="2">MJ11</strain>
    </source>
</reference>
<protein>
    <submittedName>
        <fullName evidence="1">Sensor protein UhpB</fullName>
    </submittedName>
</protein>
<accession>B5ESF3</accession>
<dbReference type="KEGG" id="vfm:VFMJ11_A0064"/>
<dbReference type="EMBL" id="CP001133">
    <property type="protein sequence ID" value="ACH63380.1"/>
    <property type="molecule type" value="Genomic_DNA"/>
</dbReference>
<evidence type="ECO:0000313" key="2">
    <source>
        <dbReference type="Proteomes" id="UP000001857"/>
    </source>
</evidence>
<proteinExistence type="predicted"/>
<dbReference type="AlphaFoldDB" id="B5ESF3"/>
<name>B5ESF3_ALIFM</name>
<dbReference type="Gene3D" id="3.30.565.10">
    <property type="entry name" value="Histidine kinase-like ATPase, C-terminal domain"/>
    <property type="match status" value="1"/>
</dbReference>
<reference evidence="1 2" key="2">
    <citation type="journal article" date="2009" name="Nature">
        <title>A single regulatory gene is sufficient to alter bacterial host range.</title>
        <authorList>
            <person name="Mandel M.J."/>
            <person name="Wollenberg M.S."/>
            <person name="Stabb E.V."/>
            <person name="Visick K.L."/>
            <person name="Ruby E.G."/>
        </authorList>
    </citation>
    <scope>NUCLEOTIDE SEQUENCE [LARGE SCALE GENOMIC DNA]</scope>
    <source>
        <strain evidence="1 2">MJ11</strain>
    </source>
</reference>
<evidence type="ECO:0000313" key="1">
    <source>
        <dbReference type="EMBL" id="ACH63380.1"/>
    </source>
</evidence>
<dbReference type="HOGENOM" id="CLU_3298407_0_0_6"/>